<reference evidence="1 2" key="1">
    <citation type="submission" date="2020-05" db="EMBL/GenBank/DDBJ databases">
        <authorList>
            <person name="Whitworth D."/>
        </authorList>
    </citation>
    <scope>NUCLEOTIDE SEQUENCE [LARGE SCALE GENOMIC DNA]</scope>
    <source>
        <strain evidence="1 2">AB043B</strain>
    </source>
</reference>
<proteinExistence type="predicted"/>
<evidence type="ECO:0000313" key="1">
    <source>
        <dbReference type="EMBL" id="NOK35226.1"/>
    </source>
</evidence>
<dbReference type="RefSeq" id="WP_147441894.1">
    <property type="nucleotide sequence ID" value="NZ_JABFJV010000099.1"/>
</dbReference>
<dbReference type="EMBL" id="JABFJV010000099">
    <property type="protein sequence ID" value="NOK35226.1"/>
    <property type="molecule type" value="Genomic_DNA"/>
</dbReference>
<organism evidence="1 2">
    <name type="scientific">Corallococcus exercitus</name>
    <dbReference type="NCBI Taxonomy" id="2316736"/>
    <lineage>
        <taxon>Bacteria</taxon>
        <taxon>Pseudomonadati</taxon>
        <taxon>Myxococcota</taxon>
        <taxon>Myxococcia</taxon>
        <taxon>Myxococcales</taxon>
        <taxon>Cystobacterineae</taxon>
        <taxon>Myxococcaceae</taxon>
        <taxon>Corallococcus</taxon>
    </lineage>
</organism>
<protein>
    <recommendedName>
        <fullName evidence="3">Uracil-DNA glycosylase-like domain-containing protein</fullName>
    </recommendedName>
</protein>
<gene>
    <name evidence="1" type="ORF">HMI49_18660</name>
</gene>
<name>A0A7Y4NSY8_9BACT</name>
<keyword evidence="2" id="KW-1185">Reference proteome</keyword>
<sequence length="205" mass="23138">MAKEKTKREKRVRSIRHVPLSSAYLGLLTSCERLQLLISGKDPFPTDPIGIPFCKGSWREQFDDTCSGGIVLQALGFTPEALQARFTTPADCFMRLVDFGIGFINLSYHFLDGAAREADEAPYLKSAAEINKPLLAKAERVLLCGEAAKMHWYAGTRPYDHIVCHPDRRNAITERDEIRMAWQATWAPGKLVQFYRVPVARILAR</sequence>
<dbReference type="AlphaFoldDB" id="A0A7Y4NSY8"/>
<dbReference type="PROSITE" id="PS51257">
    <property type="entry name" value="PROKAR_LIPOPROTEIN"/>
    <property type="match status" value="1"/>
</dbReference>
<evidence type="ECO:0000313" key="2">
    <source>
        <dbReference type="Proteomes" id="UP000563426"/>
    </source>
</evidence>
<accession>A0A7Y4NSY8</accession>
<evidence type="ECO:0008006" key="3">
    <source>
        <dbReference type="Google" id="ProtNLM"/>
    </source>
</evidence>
<comment type="caution">
    <text evidence="1">The sequence shown here is derived from an EMBL/GenBank/DDBJ whole genome shotgun (WGS) entry which is preliminary data.</text>
</comment>
<dbReference type="OrthoDB" id="9255851at2"/>
<dbReference type="Proteomes" id="UP000563426">
    <property type="component" value="Unassembled WGS sequence"/>
</dbReference>